<sequence>MQDTVEQLGRELRDVREDNRRQTTILQDHIQVLENTIAALRQDRVRLRKRSKRIENALNLLKDHVARAQRDRTPVLFRLMHKGIYTAQARGLARLLVSSGVAEKRVGAALKEIGNRLGVPVDRLMSKRTVGRTSVEAGVAGDIQLAYDMVSTDKLSFSSDATSHKHIEYESRAIALQVVDYENPDVPRQWKLRTLGVGSMVDHTSETQARTLKERLQEIAVMFNQSPFAKRENLEFRPEHFAYRLLGTSGDHAADQKCVHEMLKIWRMEIILQRMGEEALFMLNKQQLVETLIPLKLRKIQDAGGLEAWQAKSDQEKELMDIEIIKTVGKHIYDNLPAADQKKLTVFIRTGCCMHKDLNCVRSGDKAMQRMWLTLGKEAPILLPNKDNNHILEDVSQSKHQTAPLKKHAQEVSKRGGSHITLLGALICRNKNTKKGQQDTYSWYMETVVGQHIPYPDVSNTRYGSHGEAAATIIAYLKAFIQFVDNFIRNSKEHPGQTNIEKNFTAGLKDIPTLTELCVLALYYIAVSRPFMQFVRHHDNILELGPFFQKKTSFLGKIMENPKIWTGSIAAESDAFLDGRGQDKWSLKIWDAVKGLAPLLPDLDVAITWFVDGAREAFVERFSDEFKEGGDIDRLTATERKALYFSSTNDMNEGTLGTLRQERRKKPSETLHKFNARFIPSHNATEQFMEQKLMTEEDQTYLRSAARAIDTSHLEKRRKEEQMRADEKRVADNREKEAQRQEKERKRLAVIAETSKNLIFDDSTIEALSNKELNHQLDFHRQTEKAYMIEDETARVPLKSHMKLKRERVEELKKAVQRYFQHQNEDGTGPVIVDDDGDVGMADLEDESDSNDEME</sequence>
<proteinExistence type="predicted"/>
<name>A0ACD2ZY31_9AGAR</name>
<dbReference type="Proteomes" id="UP000308600">
    <property type="component" value="Unassembled WGS sequence"/>
</dbReference>
<organism evidence="1 2">
    <name type="scientific">Pluteus cervinus</name>
    <dbReference type="NCBI Taxonomy" id="181527"/>
    <lineage>
        <taxon>Eukaryota</taxon>
        <taxon>Fungi</taxon>
        <taxon>Dikarya</taxon>
        <taxon>Basidiomycota</taxon>
        <taxon>Agaricomycotina</taxon>
        <taxon>Agaricomycetes</taxon>
        <taxon>Agaricomycetidae</taxon>
        <taxon>Agaricales</taxon>
        <taxon>Pluteineae</taxon>
        <taxon>Pluteaceae</taxon>
        <taxon>Pluteus</taxon>
    </lineage>
</organism>
<reference evidence="1 2" key="1">
    <citation type="journal article" date="2019" name="Nat. Ecol. Evol.">
        <title>Megaphylogeny resolves global patterns of mushroom evolution.</title>
        <authorList>
            <person name="Varga T."/>
            <person name="Krizsan K."/>
            <person name="Foldi C."/>
            <person name="Dima B."/>
            <person name="Sanchez-Garcia M."/>
            <person name="Sanchez-Ramirez S."/>
            <person name="Szollosi G.J."/>
            <person name="Szarkandi J.G."/>
            <person name="Papp V."/>
            <person name="Albert L."/>
            <person name="Andreopoulos W."/>
            <person name="Angelini C."/>
            <person name="Antonin V."/>
            <person name="Barry K.W."/>
            <person name="Bougher N.L."/>
            <person name="Buchanan P."/>
            <person name="Buyck B."/>
            <person name="Bense V."/>
            <person name="Catcheside P."/>
            <person name="Chovatia M."/>
            <person name="Cooper J."/>
            <person name="Damon W."/>
            <person name="Desjardin D."/>
            <person name="Finy P."/>
            <person name="Geml J."/>
            <person name="Haridas S."/>
            <person name="Hughes K."/>
            <person name="Justo A."/>
            <person name="Karasinski D."/>
            <person name="Kautmanova I."/>
            <person name="Kiss B."/>
            <person name="Kocsube S."/>
            <person name="Kotiranta H."/>
            <person name="LaButti K.M."/>
            <person name="Lechner B.E."/>
            <person name="Liimatainen K."/>
            <person name="Lipzen A."/>
            <person name="Lukacs Z."/>
            <person name="Mihaltcheva S."/>
            <person name="Morgado L.N."/>
            <person name="Niskanen T."/>
            <person name="Noordeloos M.E."/>
            <person name="Ohm R.A."/>
            <person name="Ortiz-Santana B."/>
            <person name="Ovrebo C."/>
            <person name="Racz N."/>
            <person name="Riley R."/>
            <person name="Savchenko A."/>
            <person name="Shiryaev A."/>
            <person name="Soop K."/>
            <person name="Spirin V."/>
            <person name="Szebenyi C."/>
            <person name="Tomsovsky M."/>
            <person name="Tulloss R.E."/>
            <person name="Uehling J."/>
            <person name="Grigoriev I.V."/>
            <person name="Vagvolgyi C."/>
            <person name="Papp T."/>
            <person name="Martin F.M."/>
            <person name="Miettinen O."/>
            <person name="Hibbett D.S."/>
            <person name="Nagy L.G."/>
        </authorList>
    </citation>
    <scope>NUCLEOTIDE SEQUENCE [LARGE SCALE GENOMIC DNA]</scope>
    <source>
        <strain evidence="1 2">NL-1719</strain>
    </source>
</reference>
<dbReference type="EMBL" id="ML209416">
    <property type="protein sequence ID" value="TFK58365.1"/>
    <property type="molecule type" value="Genomic_DNA"/>
</dbReference>
<accession>A0ACD2ZY31</accession>
<evidence type="ECO:0000313" key="2">
    <source>
        <dbReference type="Proteomes" id="UP000308600"/>
    </source>
</evidence>
<evidence type="ECO:0000313" key="1">
    <source>
        <dbReference type="EMBL" id="TFK58365.1"/>
    </source>
</evidence>
<gene>
    <name evidence="1" type="ORF">BDN72DRAFT_782188</name>
</gene>
<keyword evidence="2" id="KW-1185">Reference proteome</keyword>
<protein>
    <submittedName>
        <fullName evidence="1">Uncharacterized protein</fullName>
    </submittedName>
</protein>